<dbReference type="Proteomes" id="UP001279734">
    <property type="component" value="Unassembled WGS sequence"/>
</dbReference>
<evidence type="ECO:0000313" key="3">
    <source>
        <dbReference type="Proteomes" id="UP001279734"/>
    </source>
</evidence>
<keyword evidence="3" id="KW-1185">Reference proteome</keyword>
<dbReference type="SUPFAM" id="SSF47473">
    <property type="entry name" value="EF-hand"/>
    <property type="match status" value="1"/>
</dbReference>
<sequence>MLDPLKFRLYSLGNYAKTCLQQLKTFRGSKHRRRFSKSHCGFKPSFEAIELSNQPERVFKFIDANGDGKIPLFELSEVLLRLGHDKSVVVYEESC</sequence>
<dbReference type="InterPro" id="IPR002048">
    <property type="entry name" value="EF_hand_dom"/>
</dbReference>
<dbReference type="Gene3D" id="1.10.238.10">
    <property type="entry name" value="EF-hand"/>
    <property type="match status" value="1"/>
</dbReference>
<protein>
    <recommendedName>
        <fullName evidence="1">EF-hand domain-containing protein</fullName>
    </recommendedName>
</protein>
<reference evidence="2" key="1">
    <citation type="submission" date="2023-05" db="EMBL/GenBank/DDBJ databases">
        <title>Nepenthes gracilis genome sequencing.</title>
        <authorList>
            <person name="Fukushima K."/>
        </authorList>
    </citation>
    <scope>NUCLEOTIDE SEQUENCE</scope>
    <source>
        <strain evidence="2">SING2019-196</strain>
    </source>
</reference>
<evidence type="ECO:0000313" key="2">
    <source>
        <dbReference type="EMBL" id="GMH00578.1"/>
    </source>
</evidence>
<dbReference type="GO" id="GO:0005509">
    <property type="term" value="F:calcium ion binding"/>
    <property type="evidence" value="ECO:0007669"/>
    <property type="project" value="InterPro"/>
</dbReference>
<dbReference type="InterPro" id="IPR011992">
    <property type="entry name" value="EF-hand-dom_pair"/>
</dbReference>
<accession>A0AAD3P8S5</accession>
<dbReference type="EMBL" id="BSYO01000002">
    <property type="protein sequence ID" value="GMH00578.1"/>
    <property type="molecule type" value="Genomic_DNA"/>
</dbReference>
<dbReference type="AlphaFoldDB" id="A0AAD3P8S5"/>
<organism evidence="2 3">
    <name type="scientific">Nepenthes gracilis</name>
    <name type="common">Slender pitcher plant</name>
    <dbReference type="NCBI Taxonomy" id="150966"/>
    <lineage>
        <taxon>Eukaryota</taxon>
        <taxon>Viridiplantae</taxon>
        <taxon>Streptophyta</taxon>
        <taxon>Embryophyta</taxon>
        <taxon>Tracheophyta</taxon>
        <taxon>Spermatophyta</taxon>
        <taxon>Magnoliopsida</taxon>
        <taxon>eudicotyledons</taxon>
        <taxon>Gunneridae</taxon>
        <taxon>Pentapetalae</taxon>
        <taxon>Caryophyllales</taxon>
        <taxon>Nepenthaceae</taxon>
        <taxon>Nepenthes</taxon>
    </lineage>
</organism>
<dbReference type="PROSITE" id="PS50222">
    <property type="entry name" value="EF_HAND_2"/>
    <property type="match status" value="1"/>
</dbReference>
<evidence type="ECO:0000259" key="1">
    <source>
        <dbReference type="PROSITE" id="PS50222"/>
    </source>
</evidence>
<proteinExistence type="predicted"/>
<feature type="domain" description="EF-hand" evidence="1">
    <location>
        <begin position="50"/>
        <end position="85"/>
    </location>
</feature>
<name>A0AAD3P8S5_NEPGR</name>
<gene>
    <name evidence="2" type="ORF">Nepgr_002417</name>
</gene>
<comment type="caution">
    <text evidence="2">The sequence shown here is derived from an EMBL/GenBank/DDBJ whole genome shotgun (WGS) entry which is preliminary data.</text>
</comment>